<reference evidence="1 2" key="1">
    <citation type="journal article" date="2015" name="Genome Biol. Evol.">
        <title>Comparative Genomics of a Bacterivorous Green Alga Reveals Evolutionary Causalities and Consequences of Phago-Mixotrophic Mode of Nutrition.</title>
        <authorList>
            <person name="Burns J.A."/>
            <person name="Paasch A."/>
            <person name="Narechania A."/>
            <person name="Kim E."/>
        </authorList>
    </citation>
    <scope>NUCLEOTIDE SEQUENCE [LARGE SCALE GENOMIC DNA]</scope>
    <source>
        <strain evidence="1 2">PLY_AMNH</strain>
    </source>
</reference>
<protein>
    <submittedName>
        <fullName evidence="1">Uncharacterized protein</fullName>
    </submittedName>
</protein>
<dbReference type="Proteomes" id="UP001190700">
    <property type="component" value="Unassembled WGS sequence"/>
</dbReference>
<dbReference type="AlphaFoldDB" id="A0AAE0GYS6"/>
<evidence type="ECO:0000313" key="1">
    <source>
        <dbReference type="EMBL" id="KAK3286707.1"/>
    </source>
</evidence>
<gene>
    <name evidence="1" type="ORF">CYMTET_5750</name>
</gene>
<comment type="caution">
    <text evidence="1">The sequence shown here is derived from an EMBL/GenBank/DDBJ whole genome shotgun (WGS) entry which is preliminary data.</text>
</comment>
<organism evidence="1 2">
    <name type="scientific">Cymbomonas tetramitiformis</name>
    <dbReference type="NCBI Taxonomy" id="36881"/>
    <lineage>
        <taxon>Eukaryota</taxon>
        <taxon>Viridiplantae</taxon>
        <taxon>Chlorophyta</taxon>
        <taxon>Pyramimonadophyceae</taxon>
        <taxon>Pyramimonadales</taxon>
        <taxon>Pyramimonadaceae</taxon>
        <taxon>Cymbomonas</taxon>
    </lineage>
</organism>
<dbReference type="EMBL" id="LGRX02001177">
    <property type="protein sequence ID" value="KAK3286707.1"/>
    <property type="molecule type" value="Genomic_DNA"/>
</dbReference>
<evidence type="ECO:0000313" key="2">
    <source>
        <dbReference type="Proteomes" id="UP001190700"/>
    </source>
</evidence>
<sequence>MEHGRRLSARTSWATRSTDTTARLVPMFWFDSLACALRTEFLSVGLNLSAFDLDDPSKTVFQPTNELLYDLLTYLVEADSAAEMFMLGTGAVSHRD</sequence>
<proteinExistence type="predicted"/>
<name>A0AAE0GYS6_9CHLO</name>
<accession>A0AAE0GYS6</accession>
<keyword evidence="2" id="KW-1185">Reference proteome</keyword>